<dbReference type="PANTHER" id="PTHR35272:SF3">
    <property type="entry name" value="THIOL:DISULFIDE INTERCHANGE PROTEIN DSBC"/>
    <property type="match status" value="1"/>
</dbReference>
<feature type="signal peptide" evidence="1">
    <location>
        <begin position="1"/>
        <end position="26"/>
    </location>
</feature>
<evidence type="ECO:0000256" key="1">
    <source>
        <dbReference type="SAM" id="SignalP"/>
    </source>
</evidence>
<evidence type="ECO:0008006" key="4">
    <source>
        <dbReference type="Google" id="ProtNLM"/>
    </source>
</evidence>
<evidence type="ECO:0000313" key="2">
    <source>
        <dbReference type="EMBL" id="TRL24669.1"/>
    </source>
</evidence>
<dbReference type="PANTHER" id="PTHR35272">
    <property type="entry name" value="THIOL:DISULFIDE INTERCHANGE PROTEIN DSBC-RELATED"/>
    <property type="match status" value="1"/>
</dbReference>
<keyword evidence="1" id="KW-0732">Signal</keyword>
<proteinExistence type="predicted"/>
<dbReference type="SUPFAM" id="SSF52833">
    <property type="entry name" value="Thioredoxin-like"/>
    <property type="match status" value="1"/>
</dbReference>
<dbReference type="Gene3D" id="3.10.450.70">
    <property type="entry name" value="Disulphide bond isomerase, DsbC/G, N-terminal"/>
    <property type="match status" value="1"/>
</dbReference>
<dbReference type="InterPro" id="IPR051470">
    <property type="entry name" value="Thiol:disulfide_interchange"/>
</dbReference>
<dbReference type="Proteomes" id="UP000316781">
    <property type="component" value="Unassembled WGS sequence"/>
</dbReference>
<name>A0A549SD35_METSR</name>
<sequence>MKSHSVTIAAILAATLALSEPGTSWAGTENDAGGSGGPPVSELEKGAASVALGASKLSPLATEFIERTPALNHLAKAGAQLFDAGQAHGLRAVVARQGEEFMILQVMPDGEAIVAGVQTDLSADLLLTIAGRSEPRVTELGVSHGMRGLFVRNGRQFQVFYVTPDGERVIPGVMWDASGKNITREQVTPLPGVAPTVTIGGEKETGAVNSAGRSKTTSALEAAHSATFGTIGSEAAPKIYVFIDPLCGYSVRALQQLQPFVAAGRVLVAIIPVSVLDYEDDGRSTKSALAMLSKPADQMATAWSRGDLNGPPLNGAEELLRRNMAIAEAIGLRGTPTVIWRKQDGSEGRVDGLPEDWNAVIASIGSESHAAR</sequence>
<dbReference type="InterPro" id="IPR036249">
    <property type="entry name" value="Thioredoxin-like_sf"/>
</dbReference>
<evidence type="ECO:0000313" key="3">
    <source>
        <dbReference type="Proteomes" id="UP000316781"/>
    </source>
</evidence>
<dbReference type="EMBL" id="VJMF01000107">
    <property type="protein sequence ID" value="TRL24669.1"/>
    <property type="molecule type" value="Genomic_DNA"/>
</dbReference>
<dbReference type="RefSeq" id="WP_142864566.1">
    <property type="nucleotide sequence ID" value="NZ_VJMF01000107.1"/>
</dbReference>
<protein>
    <recommendedName>
        <fullName evidence="4">Thiol:disulfide interchange protein DsbG</fullName>
    </recommendedName>
</protein>
<feature type="chain" id="PRO_5021773845" description="Thiol:disulfide interchange protein DsbG" evidence="1">
    <location>
        <begin position="27"/>
        <end position="372"/>
    </location>
</feature>
<dbReference type="SUPFAM" id="SSF54423">
    <property type="entry name" value="DsbC/DsbG N-terminal domain-like"/>
    <property type="match status" value="1"/>
</dbReference>
<organism evidence="2 3">
    <name type="scientific">Methylosinus sporium</name>
    <dbReference type="NCBI Taxonomy" id="428"/>
    <lineage>
        <taxon>Bacteria</taxon>
        <taxon>Pseudomonadati</taxon>
        <taxon>Pseudomonadota</taxon>
        <taxon>Alphaproteobacteria</taxon>
        <taxon>Hyphomicrobiales</taxon>
        <taxon>Methylocystaceae</taxon>
        <taxon>Methylosinus</taxon>
    </lineage>
</organism>
<gene>
    <name evidence="2" type="ORF">FM996_20415</name>
</gene>
<accession>A0A549SD35</accession>
<dbReference type="Gene3D" id="3.40.30.10">
    <property type="entry name" value="Glutaredoxin"/>
    <property type="match status" value="1"/>
</dbReference>
<dbReference type="InterPro" id="IPR009094">
    <property type="entry name" value="DiS-bond_isomerase_DsbC/G_N_sf"/>
</dbReference>
<comment type="caution">
    <text evidence="2">The sequence shown here is derived from an EMBL/GenBank/DDBJ whole genome shotgun (WGS) entry which is preliminary data.</text>
</comment>
<dbReference type="AlphaFoldDB" id="A0A549SD35"/>
<reference evidence="2 3" key="1">
    <citation type="submission" date="2019-07" db="EMBL/GenBank/DDBJ databases">
        <title>Ln-dependent methylotrophs.</title>
        <authorList>
            <person name="Tani A."/>
        </authorList>
    </citation>
    <scope>NUCLEOTIDE SEQUENCE [LARGE SCALE GENOMIC DNA]</scope>
    <source>
        <strain evidence="2 3">SM89A</strain>
    </source>
</reference>
<dbReference type="GO" id="GO:0042597">
    <property type="term" value="C:periplasmic space"/>
    <property type="evidence" value="ECO:0007669"/>
    <property type="project" value="InterPro"/>
</dbReference>